<dbReference type="PANTHER" id="PTHR42953">
    <property type="entry name" value="HIGH-AFFINITY ZINC UPTAKE SYSTEM PROTEIN ZNUA-RELATED"/>
    <property type="match status" value="1"/>
</dbReference>
<dbReference type="Gene3D" id="3.40.50.1980">
    <property type="entry name" value="Nitrogenase molybdenum iron protein domain"/>
    <property type="match status" value="1"/>
</dbReference>
<sequence>MRRSRFLSVLPGFSCAAGLSLLCLAAAGCAPAGTGAGQAPGGADDARISIVASTNVYGDIARTVGGDAVKVTSLITSPAQDPHSYEATARDKLAVSQADLVIENGGGYDSFLPVLVDDTGGDEGVLINAVEVSGLESAAGETGPADEETGHADGETGHGDGETGHADGETGHAHEEAGEEHAHGAFNEHVWYDLSAAGKVADAIAAKLAALDAGKAADFERNAAAFRGQLAGLEADRDALAKEVSGEAVAATDPVPLHLLEALGL</sequence>
<reference evidence="9 10" key="1">
    <citation type="submission" date="2020-04" db="EMBL/GenBank/DDBJ databases">
        <authorList>
            <person name="Liu S."/>
        </authorList>
    </citation>
    <scope>NUCLEOTIDE SEQUENCE [LARGE SCALE GENOMIC DNA]</scope>
    <source>
        <strain evidence="9 10">CGMCC 1.15091</strain>
    </source>
</reference>
<name>A0ABX1JR48_9MICC</name>
<keyword evidence="3" id="KW-0479">Metal-binding</keyword>
<dbReference type="PANTHER" id="PTHR42953:SF1">
    <property type="entry name" value="METAL-BINDING PROTEIN HI_0362-RELATED"/>
    <property type="match status" value="1"/>
</dbReference>
<protein>
    <submittedName>
        <fullName evidence="9">Zinc ABC transporter solute-binding protein</fullName>
    </submittedName>
</protein>
<dbReference type="EMBL" id="JAAZSR010000238">
    <property type="protein sequence ID" value="NKX51483.1"/>
    <property type="molecule type" value="Genomic_DNA"/>
</dbReference>
<evidence type="ECO:0000256" key="8">
    <source>
        <dbReference type="SAM" id="SignalP"/>
    </source>
</evidence>
<evidence type="ECO:0000313" key="9">
    <source>
        <dbReference type="EMBL" id="NKX51483.1"/>
    </source>
</evidence>
<dbReference type="Pfam" id="PF01297">
    <property type="entry name" value="ZnuA"/>
    <property type="match status" value="1"/>
</dbReference>
<keyword evidence="10" id="KW-1185">Reference proteome</keyword>
<keyword evidence="4 8" id="KW-0732">Signal</keyword>
<keyword evidence="2 5" id="KW-0813">Transport</keyword>
<dbReference type="PROSITE" id="PS51257">
    <property type="entry name" value="PROKAR_LIPOPROTEIN"/>
    <property type="match status" value="1"/>
</dbReference>
<organism evidence="9 10">
    <name type="scientific">Arthrobacter deserti</name>
    <dbReference type="NCBI Taxonomy" id="1742687"/>
    <lineage>
        <taxon>Bacteria</taxon>
        <taxon>Bacillati</taxon>
        <taxon>Actinomycetota</taxon>
        <taxon>Actinomycetes</taxon>
        <taxon>Micrococcales</taxon>
        <taxon>Micrococcaceae</taxon>
        <taxon>Arthrobacter</taxon>
    </lineage>
</organism>
<feature type="non-terminal residue" evidence="9">
    <location>
        <position position="265"/>
    </location>
</feature>
<evidence type="ECO:0000256" key="7">
    <source>
        <dbReference type="SAM" id="MobiDB-lite"/>
    </source>
</evidence>
<keyword evidence="6" id="KW-0175">Coiled coil</keyword>
<proteinExistence type="inferred from homology"/>
<feature type="region of interest" description="Disordered" evidence="7">
    <location>
        <begin position="136"/>
        <end position="180"/>
    </location>
</feature>
<dbReference type="Proteomes" id="UP000523795">
    <property type="component" value="Unassembled WGS sequence"/>
</dbReference>
<feature type="coiled-coil region" evidence="6">
    <location>
        <begin position="216"/>
        <end position="243"/>
    </location>
</feature>
<comment type="caution">
    <text evidence="9">The sequence shown here is derived from an EMBL/GenBank/DDBJ whole genome shotgun (WGS) entry which is preliminary data.</text>
</comment>
<accession>A0ABX1JR48</accession>
<evidence type="ECO:0000256" key="3">
    <source>
        <dbReference type="ARBA" id="ARBA00022723"/>
    </source>
</evidence>
<dbReference type="InterPro" id="IPR006127">
    <property type="entry name" value="ZnuA-like"/>
</dbReference>
<dbReference type="SUPFAM" id="SSF53807">
    <property type="entry name" value="Helical backbone' metal receptor"/>
    <property type="match status" value="1"/>
</dbReference>
<evidence type="ECO:0000256" key="6">
    <source>
        <dbReference type="SAM" id="Coils"/>
    </source>
</evidence>
<gene>
    <name evidence="9" type="ORF">HER39_13070</name>
</gene>
<evidence type="ECO:0000313" key="10">
    <source>
        <dbReference type="Proteomes" id="UP000523795"/>
    </source>
</evidence>
<evidence type="ECO:0000256" key="4">
    <source>
        <dbReference type="ARBA" id="ARBA00022729"/>
    </source>
</evidence>
<feature type="signal peptide" evidence="8">
    <location>
        <begin position="1"/>
        <end position="32"/>
    </location>
</feature>
<evidence type="ECO:0000256" key="2">
    <source>
        <dbReference type="ARBA" id="ARBA00022448"/>
    </source>
</evidence>
<evidence type="ECO:0000256" key="5">
    <source>
        <dbReference type="RuleBase" id="RU003512"/>
    </source>
</evidence>
<feature type="compositionally biased region" description="Basic and acidic residues" evidence="7">
    <location>
        <begin position="148"/>
        <end position="180"/>
    </location>
</feature>
<comment type="similarity">
    <text evidence="5">Belongs to the bacterial solute-binding protein 9 family.</text>
</comment>
<dbReference type="InterPro" id="IPR006128">
    <property type="entry name" value="Lipoprotein_PsaA-like"/>
</dbReference>
<dbReference type="PRINTS" id="PR00690">
    <property type="entry name" value="ADHESNFAMILY"/>
</dbReference>
<dbReference type="InterPro" id="IPR050492">
    <property type="entry name" value="Bact_metal-bind_prot9"/>
</dbReference>
<feature type="chain" id="PRO_5045539395" evidence="8">
    <location>
        <begin position="33"/>
        <end position="265"/>
    </location>
</feature>
<evidence type="ECO:0000256" key="1">
    <source>
        <dbReference type="ARBA" id="ARBA00004196"/>
    </source>
</evidence>
<comment type="subcellular location">
    <subcellularLocation>
        <location evidence="1">Cell envelope</location>
    </subcellularLocation>
</comment>